<dbReference type="EC" id="5.1.3.2" evidence="3"/>
<comment type="caution">
    <text evidence="3">The sequence shown here is derived from an EMBL/GenBank/DDBJ whole genome shotgun (WGS) entry which is preliminary data.</text>
</comment>
<evidence type="ECO:0000256" key="1">
    <source>
        <dbReference type="ARBA" id="ARBA00007637"/>
    </source>
</evidence>
<dbReference type="InterPro" id="IPR001509">
    <property type="entry name" value="Epimerase_deHydtase"/>
</dbReference>
<dbReference type="InterPro" id="IPR036291">
    <property type="entry name" value="NAD(P)-bd_dom_sf"/>
</dbReference>
<evidence type="ECO:0000313" key="3">
    <source>
        <dbReference type="EMBL" id="MDQ0202896.1"/>
    </source>
</evidence>
<keyword evidence="3" id="KW-0413">Isomerase</keyword>
<dbReference type="SUPFAM" id="SSF51735">
    <property type="entry name" value="NAD(P)-binding Rossmann-fold domains"/>
    <property type="match status" value="1"/>
</dbReference>
<dbReference type="PANTHER" id="PTHR43000">
    <property type="entry name" value="DTDP-D-GLUCOSE 4,6-DEHYDRATASE-RELATED"/>
    <property type="match status" value="1"/>
</dbReference>
<dbReference type="Proteomes" id="UP001239167">
    <property type="component" value="Unassembled WGS sequence"/>
</dbReference>
<feature type="domain" description="NAD-dependent epimerase/dehydratase" evidence="2">
    <location>
        <begin position="4"/>
        <end position="235"/>
    </location>
</feature>
<comment type="similarity">
    <text evidence="1">Belongs to the NAD(P)-dependent epimerase/dehydratase family.</text>
</comment>
<dbReference type="Gene3D" id="3.40.50.720">
    <property type="entry name" value="NAD(P)-binding Rossmann-like Domain"/>
    <property type="match status" value="1"/>
</dbReference>
<evidence type="ECO:0000313" key="4">
    <source>
        <dbReference type="Proteomes" id="UP001239167"/>
    </source>
</evidence>
<protein>
    <submittedName>
        <fullName evidence="3">UDP-glucose 4-epimerase</fullName>
        <ecNumber evidence="3">5.1.3.2</ecNumber>
    </submittedName>
</protein>
<accession>A0ABT9Y4Y4</accession>
<dbReference type="Pfam" id="PF01370">
    <property type="entry name" value="Epimerase"/>
    <property type="match status" value="1"/>
</dbReference>
<dbReference type="RefSeq" id="WP_307222868.1">
    <property type="nucleotide sequence ID" value="NZ_CP116940.1"/>
</dbReference>
<name>A0ABT9Y4Y4_9FIRM</name>
<sequence>MQNVLVTGGAGFIGSHLVPHLLALGHQVTVLDDLSNGREENIPSEAEFIKMDICNEKITGVMQKKKFDSIIHLAGQTAVSESLKDPIMDEKLNIEGMINILRSACQTGVARIIFSSTAAAYGNNENLPLRESALATPLSFYGLSKVTAEKYIRLYHDYFGIDYIIFRFANVYGERQGDGGEGGVISIFAKQIANDQDIAVFGDGGQTRDFIYAGDISSGLGQALVTDNTNDTYNLSTYTQTSLKQLITLFGNIAHKNFSIKYTKARSGDIYHSMLDNTKAIEKLDWHMHTSLSEGLNKTFAYFKKVKAEAHQCGDISGDIK</sequence>
<evidence type="ECO:0000259" key="2">
    <source>
        <dbReference type="Pfam" id="PF01370"/>
    </source>
</evidence>
<dbReference type="EMBL" id="JAUSUE010000003">
    <property type="protein sequence ID" value="MDQ0202896.1"/>
    <property type="molecule type" value="Genomic_DNA"/>
</dbReference>
<gene>
    <name evidence="3" type="ORF">J2S01_000592</name>
</gene>
<keyword evidence="4" id="KW-1185">Reference proteome</keyword>
<proteinExistence type="inferred from homology"/>
<dbReference type="GO" id="GO:0003978">
    <property type="term" value="F:UDP-glucose 4-epimerase activity"/>
    <property type="evidence" value="ECO:0007669"/>
    <property type="project" value="UniProtKB-EC"/>
</dbReference>
<organism evidence="3 4">
    <name type="scientific">Pectinatus haikarae</name>
    <dbReference type="NCBI Taxonomy" id="349096"/>
    <lineage>
        <taxon>Bacteria</taxon>
        <taxon>Bacillati</taxon>
        <taxon>Bacillota</taxon>
        <taxon>Negativicutes</taxon>
        <taxon>Selenomonadales</taxon>
        <taxon>Selenomonadaceae</taxon>
        <taxon>Pectinatus</taxon>
    </lineage>
</organism>
<reference evidence="3 4" key="1">
    <citation type="submission" date="2023-07" db="EMBL/GenBank/DDBJ databases">
        <title>Genomic Encyclopedia of Type Strains, Phase IV (KMG-IV): sequencing the most valuable type-strain genomes for metagenomic binning, comparative biology and taxonomic classification.</title>
        <authorList>
            <person name="Goeker M."/>
        </authorList>
    </citation>
    <scope>NUCLEOTIDE SEQUENCE [LARGE SCALE GENOMIC DNA]</scope>
    <source>
        <strain evidence="3 4">DSM 16980</strain>
    </source>
</reference>